<dbReference type="EMBL" id="CABITT030000008">
    <property type="protein sequence ID" value="VVB16467.1"/>
    <property type="molecule type" value="Genomic_DNA"/>
</dbReference>
<proteinExistence type="predicted"/>
<dbReference type="InterPro" id="IPR045060">
    <property type="entry name" value="Phe-tRNA-ligase_IIc_bsu"/>
</dbReference>
<accession>A0A565CS80</accession>
<name>A0A565CS80_9BRAS</name>
<dbReference type="GO" id="GO:0006432">
    <property type="term" value="P:phenylalanyl-tRNA aminoacylation"/>
    <property type="evidence" value="ECO:0007669"/>
    <property type="project" value="InterPro"/>
</dbReference>
<organism evidence="1 2">
    <name type="scientific">Arabis nemorensis</name>
    <dbReference type="NCBI Taxonomy" id="586526"/>
    <lineage>
        <taxon>Eukaryota</taxon>
        <taxon>Viridiplantae</taxon>
        <taxon>Streptophyta</taxon>
        <taxon>Embryophyta</taxon>
        <taxon>Tracheophyta</taxon>
        <taxon>Spermatophyta</taxon>
        <taxon>Magnoliopsida</taxon>
        <taxon>eudicotyledons</taxon>
        <taxon>Gunneridae</taxon>
        <taxon>Pentapetalae</taxon>
        <taxon>rosids</taxon>
        <taxon>malvids</taxon>
        <taxon>Brassicales</taxon>
        <taxon>Brassicaceae</taxon>
        <taxon>Arabideae</taxon>
        <taxon>Arabis</taxon>
    </lineage>
</organism>
<protein>
    <submittedName>
        <fullName evidence="1">Uncharacterized protein</fullName>
    </submittedName>
</protein>
<comment type="caution">
    <text evidence="1">The sequence shown here is derived from an EMBL/GenBank/DDBJ whole genome shotgun (WGS) entry which is preliminary data.</text>
</comment>
<gene>
    <name evidence="1" type="ORF">ANE_LOCUS26911</name>
</gene>
<dbReference type="OrthoDB" id="1698572at2759"/>
<evidence type="ECO:0000313" key="1">
    <source>
        <dbReference type="EMBL" id="VVB16467.1"/>
    </source>
</evidence>
<reference evidence="1" key="1">
    <citation type="submission" date="2019-07" db="EMBL/GenBank/DDBJ databases">
        <authorList>
            <person name="Dittberner H."/>
        </authorList>
    </citation>
    <scope>NUCLEOTIDE SEQUENCE [LARGE SCALE GENOMIC DNA]</scope>
</reference>
<keyword evidence="2" id="KW-1185">Reference proteome</keyword>
<dbReference type="GO" id="GO:0009328">
    <property type="term" value="C:phenylalanine-tRNA ligase complex"/>
    <property type="evidence" value="ECO:0007669"/>
    <property type="project" value="TreeGrafter"/>
</dbReference>
<dbReference type="PANTHER" id="PTHR10947">
    <property type="entry name" value="PHENYLALANYL-TRNA SYNTHETASE BETA CHAIN AND LEUCINE-RICH REPEAT-CONTAINING PROTEIN 47"/>
    <property type="match status" value="1"/>
</dbReference>
<dbReference type="GO" id="GO:0004826">
    <property type="term" value="F:phenylalanine-tRNA ligase activity"/>
    <property type="evidence" value="ECO:0007669"/>
    <property type="project" value="InterPro"/>
</dbReference>
<evidence type="ECO:0000313" key="2">
    <source>
        <dbReference type="Proteomes" id="UP000489600"/>
    </source>
</evidence>
<dbReference type="PANTHER" id="PTHR10947:SF0">
    <property type="entry name" value="PHENYLALANINE--TRNA LIGASE BETA SUBUNIT"/>
    <property type="match status" value="1"/>
</dbReference>
<dbReference type="Proteomes" id="UP000489600">
    <property type="component" value="Unassembled WGS sequence"/>
</dbReference>
<sequence length="156" mass="17725">MRFGTSHNPYTTEHFQNEGYRLSRLYIIVLILIPESVTTFSEYCFPGYYIFQVIYDNGNSSDIFPDLAVYDMEVPLSEISSSIAKGLSLELEESKPASTEPVALNELSEHLRSEVGYNNIPPRMPASIKPNVLNELTDLLRIEIAMNVYTEVMTFT</sequence>
<dbReference type="AlphaFoldDB" id="A0A565CS80"/>